<dbReference type="PROSITE" id="PS51257">
    <property type="entry name" value="PROKAR_LIPOPROTEIN"/>
    <property type="match status" value="1"/>
</dbReference>
<organism evidence="2">
    <name type="scientific">uncultured Aureispira sp</name>
    <dbReference type="NCBI Taxonomy" id="1331704"/>
    <lineage>
        <taxon>Bacteria</taxon>
        <taxon>Pseudomonadati</taxon>
        <taxon>Bacteroidota</taxon>
        <taxon>Saprospiria</taxon>
        <taxon>Saprospirales</taxon>
        <taxon>Saprospiraceae</taxon>
        <taxon>Aureispira</taxon>
        <taxon>environmental samples</taxon>
    </lineage>
</organism>
<gene>
    <name evidence="2" type="ORF">HELGO_WM45673</name>
</gene>
<keyword evidence="1" id="KW-0732">Signal</keyword>
<sequence length="186" mass="20750">MKRIKTVLTFSFFASFLSLIVISCTSTNDETTSTNDIAAVRVNSPIKDTRNANKIAAKSYYYKNLVTLEKGKTTFELDDLANLVNKKVHFVVLYKADAPWAEIFQSGEFEITGDDQMNGLMAAYDLKIIKRFTIDGSNEGIVMEPKSILENPIEAALKVSMVEHVLMVNIKEVPTTTTPLTVDTEK</sequence>
<evidence type="ECO:0008006" key="3">
    <source>
        <dbReference type="Google" id="ProtNLM"/>
    </source>
</evidence>
<accession>A0A6S6U2J0</accession>
<name>A0A6S6U2J0_9BACT</name>
<dbReference type="AlphaFoldDB" id="A0A6S6U2J0"/>
<feature type="signal peptide" evidence="1">
    <location>
        <begin position="1"/>
        <end position="23"/>
    </location>
</feature>
<reference evidence="2" key="1">
    <citation type="submission" date="2020-01" db="EMBL/GenBank/DDBJ databases">
        <authorList>
            <person name="Meier V. D."/>
            <person name="Meier V D."/>
        </authorList>
    </citation>
    <scope>NUCLEOTIDE SEQUENCE</scope>
    <source>
        <strain evidence="2">HLG_WM_MAG_10</strain>
    </source>
</reference>
<evidence type="ECO:0000313" key="2">
    <source>
        <dbReference type="EMBL" id="CAA6821676.1"/>
    </source>
</evidence>
<evidence type="ECO:0000256" key="1">
    <source>
        <dbReference type="SAM" id="SignalP"/>
    </source>
</evidence>
<feature type="chain" id="PRO_5027829439" description="Lipoprotein" evidence="1">
    <location>
        <begin position="24"/>
        <end position="186"/>
    </location>
</feature>
<dbReference type="EMBL" id="CACVAQ010000300">
    <property type="protein sequence ID" value="CAA6821676.1"/>
    <property type="molecule type" value="Genomic_DNA"/>
</dbReference>
<proteinExistence type="predicted"/>
<protein>
    <recommendedName>
        <fullName evidence="3">Lipoprotein</fullName>
    </recommendedName>
</protein>